<dbReference type="Gene3D" id="3.40.710.10">
    <property type="entry name" value="DD-peptidase/beta-lactamase superfamily"/>
    <property type="match status" value="1"/>
</dbReference>
<dbReference type="PANTHER" id="PTHR30627">
    <property type="entry name" value="PEPTIDOGLYCAN D,D-TRANSPEPTIDASE"/>
    <property type="match status" value="1"/>
</dbReference>
<reference evidence="3 4" key="1">
    <citation type="submission" date="2020-08" db="EMBL/GenBank/DDBJ databases">
        <title>Sequencing the genomes of 1000 actinobacteria strains.</title>
        <authorList>
            <person name="Klenk H.-P."/>
        </authorList>
    </citation>
    <scope>NUCLEOTIDE SEQUENCE [LARGE SCALE GENOMIC DNA]</scope>
    <source>
        <strain evidence="3 4">DSM 45298</strain>
    </source>
</reference>
<sequence length="582" mass="59828">MSCSSDDDGPRAAADAFVSAFGDHDVDGAAGRTTNPDAARRVLSAAWDGLTAESMSARTGRVHVERDVADVDATYTWKLPGGRTWEYQTTIALGRSDTGWTVRWAPTAVHPKLGADQRLVLGALSPPRATVNESDGSEVMVNGIVTTVLFDGRAAVEAGDVVGPAERIAAVMGQFVPGLSVQRLAEQATAAWDPMPIGVIPAGDVERLRPDLDLPGIVLRDDSVLQKRDPRFAPELLTRVGAAVGADVVGTPGWEISVVNPNGLVADVVHRSESVPAPAVSLTLSRTVQDAAQRAVDAVAGREAMTVAVQASTGKILAVAQNAAADRVGLPATAGQYPPGSTFKMVTSAAAMNGGLSAPEAIVPCPGEITIGERTIPNYDGFALGPVPLRQAFAQSCNTTFADLASRMGPSDLAHAATAMGLGAHYDIAGVESASGSVRIEPDLVRRSEDGFGQGTVLASPLGMALVAATAATGSLPVPQLINGRETKVEGARVTLDGDVYARLRTMMRAVVTEGTATAIAGQGEVFGKTGEAEVNGGSHAWFAGYRGDIAFATLIVLGGGSEAAVGVTRDFLAGIPPGFSP</sequence>
<dbReference type="Pfam" id="PF00905">
    <property type="entry name" value="Transpeptidase"/>
    <property type="match status" value="1"/>
</dbReference>
<keyword evidence="4" id="KW-1185">Reference proteome</keyword>
<evidence type="ECO:0008006" key="5">
    <source>
        <dbReference type="Google" id="ProtNLM"/>
    </source>
</evidence>
<dbReference type="GO" id="GO:0071555">
    <property type="term" value="P:cell wall organization"/>
    <property type="evidence" value="ECO:0007669"/>
    <property type="project" value="TreeGrafter"/>
</dbReference>
<feature type="domain" description="NTF2-like N-terminal transpeptidase" evidence="2">
    <location>
        <begin position="10"/>
        <end position="117"/>
    </location>
</feature>
<accession>A0A840F0B0</accession>
<dbReference type="InterPro" id="IPR007887">
    <property type="entry name" value="MecA_N"/>
</dbReference>
<evidence type="ECO:0000259" key="1">
    <source>
        <dbReference type="Pfam" id="PF00905"/>
    </source>
</evidence>
<dbReference type="InterPro" id="IPR012338">
    <property type="entry name" value="Beta-lactam/transpept-like"/>
</dbReference>
<feature type="domain" description="Penicillin-binding protein transpeptidase" evidence="1">
    <location>
        <begin position="305"/>
        <end position="556"/>
    </location>
</feature>
<proteinExistence type="predicted"/>
<dbReference type="Pfam" id="PF05223">
    <property type="entry name" value="MecA_N"/>
    <property type="match status" value="1"/>
</dbReference>
<dbReference type="GO" id="GO:0071972">
    <property type="term" value="F:peptidoglycan L,D-transpeptidase activity"/>
    <property type="evidence" value="ECO:0007669"/>
    <property type="project" value="TreeGrafter"/>
</dbReference>
<dbReference type="InterPro" id="IPR001460">
    <property type="entry name" value="PCN-bd_Tpept"/>
</dbReference>
<gene>
    <name evidence="3" type="ORF">BKA16_002606</name>
</gene>
<dbReference type="InterPro" id="IPR050515">
    <property type="entry name" value="Beta-lactam/transpept"/>
</dbReference>
<protein>
    <recommendedName>
        <fullName evidence="5">Penicillin-binding protein</fullName>
    </recommendedName>
</protein>
<evidence type="ECO:0000313" key="3">
    <source>
        <dbReference type="EMBL" id="MBB4136054.1"/>
    </source>
</evidence>
<dbReference type="EMBL" id="JACIFP010000001">
    <property type="protein sequence ID" value="MBB4136054.1"/>
    <property type="molecule type" value="Genomic_DNA"/>
</dbReference>
<dbReference type="GO" id="GO:0046677">
    <property type="term" value="P:response to antibiotic"/>
    <property type="evidence" value="ECO:0007669"/>
    <property type="project" value="InterPro"/>
</dbReference>
<comment type="caution">
    <text evidence="3">The sequence shown here is derived from an EMBL/GenBank/DDBJ whole genome shotgun (WGS) entry which is preliminary data.</text>
</comment>
<name>A0A840F0B0_9ACTN</name>
<evidence type="ECO:0000313" key="4">
    <source>
        <dbReference type="Proteomes" id="UP000551501"/>
    </source>
</evidence>
<dbReference type="GO" id="GO:0008658">
    <property type="term" value="F:penicillin binding"/>
    <property type="evidence" value="ECO:0007669"/>
    <property type="project" value="InterPro"/>
</dbReference>
<organism evidence="3 4">
    <name type="scientific">Gordonia humi</name>
    <dbReference type="NCBI Taxonomy" id="686429"/>
    <lineage>
        <taxon>Bacteria</taxon>
        <taxon>Bacillati</taxon>
        <taxon>Actinomycetota</taxon>
        <taxon>Actinomycetes</taxon>
        <taxon>Mycobacteriales</taxon>
        <taxon>Gordoniaceae</taxon>
        <taxon>Gordonia</taxon>
    </lineage>
</organism>
<dbReference type="AlphaFoldDB" id="A0A840F0B0"/>
<dbReference type="SUPFAM" id="SSF56601">
    <property type="entry name" value="beta-lactamase/transpeptidase-like"/>
    <property type="match status" value="1"/>
</dbReference>
<evidence type="ECO:0000259" key="2">
    <source>
        <dbReference type="Pfam" id="PF05223"/>
    </source>
</evidence>
<dbReference type="GO" id="GO:0005886">
    <property type="term" value="C:plasma membrane"/>
    <property type="evidence" value="ECO:0007669"/>
    <property type="project" value="TreeGrafter"/>
</dbReference>
<dbReference type="PANTHER" id="PTHR30627:SF24">
    <property type="entry name" value="PENICILLIN-BINDING PROTEIN 4B"/>
    <property type="match status" value="1"/>
</dbReference>
<dbReference type="Proteomes" id="UP000551501">
    <property type="component" value="Unassembled WGS sequence"/>
</dbReference>